<evidence type="ECO:0000313" key="5">
    <source>
        <dbReference type="Proteomes" id="UP000198406"/>
    </source>
</evidence>
<feature type="domain" description="DDE Tnp4" evidence="3">
    <location>
        <begin position="155"/>
        <end position="284"/>
    </location>
</feature>
<comment type="cofactor">
    <cofactor evidence="1">
        <name>a divalent metal cation</name>
        <dbReference type="ChEBI" id="CHEBI:60240"/>
    </cofactor>
</comment>
<evidence type="ECO:0000313" key="4">
    <source>
        <dbReference type="EMBL" id="GAX24473.1"/>
    </source>
</evidence>
<reference evidence="4 5" key="1">
    <citation type="journal article" date="2015" name="Plant Cell">
        <title>Oil accumulation by the oleaginous diatom Fistulifera solaris as revealed by the genome and transcriptome.</title>
        <authorList>
            <person name="Tanaka T."/>
            <person name="Maeda Y."/>
            <person name="Veluchamy A."/>
            <person name="Tanaka M."/>
            <person name="Abida H."/>
            <person name="Marechal E."/>
            <person name="Bowler C."/>
            <person name="Muto M."/>
            <person name="Sunaga Y."/>
            <person name="Tanaka M."/>
            <person name="Yoshino T."/>
            <person name="Taniguchi T."/>
            <person name="Fukuda Y."/>
            <person name="Nemoto M."/>
            <person name="Matsumoto M."/>
            <person name="Wong P.S."/>
            <person name="Aburatani S."/>
            <person name="Fujibuchi W."/>
        </authorList>
    </citation>
    <scope>NUCLEOTIDE SEQUENCE [LARGE SCALE GENOMIC DNA]</scope>
    <source>
        <strain evidence="4 5">JPCC DA0580</strain>
    </source>
</reference>
<keyword evidence="2" id="KW-0479">Metal-binding</keyword>
<evidence type="ECO:0000256" key="1">
    <source>
        <dbReference type="ARBA" id="ARBA00001968"/>
    </source>
</evidence>
<dbReference type="AlphaFoldDB" id="A0A1Z5KDY3"/>
<name>A0A1Z5KDY3_FISSO</name>
<organism evidence="4 5">
    <name type="scientific">Fistulifera solaris</name>
    <name type="common">Oleaginous diatom</name>
    <dbReference type="NCBI Taxonomy" id="1519565"/>
    <lineage>
        <taxon>Eukaryota</taxon>
        <taxon>Sar</taxon>
        <taxon>Stramenopiles</taxon>
        <taxon>Ochrophyta</taxon>
        <taxon>Bacillariophyta</taxon>
        <taxon>Bacillariophyceae</taxon>
        <taxon>Bacillariophycidae</taxon>
        <taxon>Naviculales</taxon>
        <taxon>Naviculaceae</taxon>
        <taxon>Fistulifera</taxon>
    </lineage>
</organism>
<dbReference type="InterPro" id="IPR027806">
    <property type="entry name" value="HARBI1_dom"/>
</dbReference>
<proteinExistence type="predicted"/>
<dbReference type="InParanoid" id="A0A1Z5KDY3"/>
<dbReference type="EMBL" id="BDSP01000209">
    <property type="protein sequence ID" value="GAX24473.1"/>
    <property type="molecule type" value="Genomic_DNA"/>
</dbReference>
<evidence type="ECO:0000256" key="2">
    <source>
        <dbReference type="ARBA" id="ARBA00022723"/>
    </source>
</evidence>
<dbReference type="OrthoDB" id="38519at2759"/>
<evidence type="ECO:0000259" key="3">
    <source>
        <dbReference type="Pfam" id="PF13359"/>
    </source>
</evidence>
<protein>
    <recommendedName>
        <fullName evidence="3">DDE Tnp4 domain-containing protein</fullName>
    </recommendedName>
</protein>
<gene>
    <name evidence="4" type="ORF">FisN_2Hu038</name>
</gene>
<keyword evidence="5" id="KW-1185">Reference proteome</keyword>
<comment type="caution">
    <text evidence="4">The sequence shown here is derived from an EMBL/GenBank/DDBJ whole genome shotgun (WGS) entry which is preliminary data.</text>
</comment>
<dbReference type="GO" id="GO:0046872">
    <property type="term" value="F:metal ion binding"/>
    <property type="evidence" value="ECO:0007669"/>
    <property type="project" value="UniProtKB-KW"/>
</dbReference>
<sequence>MFGNANVQQLTDEASPDAFLILAREIWRRDPWKQRAFSSEDGEFREMFGCSVGVCVSLWNLLKKTESLPPGSTSNKEHLLWALMFLKVYGTEKVMCALAGGVDKDTFRKWSWQFVEAISSLQSFLIIWENRFKMDKGNDCLISVDGTDFLIPEHGRAFYSHKFKKSAFRYEVALCILTGDIVWVNGPYEAGLWPDINIFRNSLRSHLEPGERVEADDGYIGDHPLFVKCPAGFANPPYTEYMQQRVRNRQETINKRFKQWKCLAGRWRGELVKHGDAFAAVAVITQLAINHGEKLFSCGYRDPPYD</sequence>
<dbReference type="Pfam" id="PF13359">
    <property type="entry name" value="DDE_Tnp_4"/>
    <property type="match status" value="1"/>
</dbReference>
<accession>A0A1Z5KDY3</accession>
<dbReference type="Proteomes" id="UP000198406">
    <property type="component" value="Unassembled WGS sequence"/>
</dbReference>